<dbReference type="Proteomes" id="UP000291130">
    <property type="component" value="Chromosome"/>
</dbReference>
<dbReference type="InterPro" id="IPR002937">
    <property type="entry name" value="Amino_oxidase"/>
</dbReference>
<accession>A0A411MPX6</accession>
<dbReference type="InterPro" id="IPR050281">
    <property type="entry name" value="Flavin_monoamine_oxidase"/>
</dbReference>
<dbReference type="AlphaFoldDB" id="A0A411MPX6"/>
<evidence type="ECO:0000259" key="7">
    <source>
        <dbReference type="Pfam" id="PF01593"/>
    </source>
</evidence>
<organism evidence="8 9">
    <name type="scientific">Pseudomonas tructae</name>
    <dbReference type="NCBI Taxonomy" id="2518644"/>
    <lineage>
        <taxon>Bacteria</taxon>
        <taxon>Pseudomonadati</taxon>
        <taxon>Pseudomonadota</taxon>
        <taxon>Gammaproteobacteria</taxon>
        <taxon>Pseudomonadales</taxon>
        <taxon>Pseudomonadaceae</taxon>
        <taxon>Pseudomonas</taxon>
    </lineage>
</organism>
<sequence>MSAIPSRILSAQRVLDNQVRALIPDFPFDYGQYLMDKGQAPLGRIQPQYHGRQVLVVGAGVAGLVAAYEAMRMGLHPVVVDASGRVGGRLFSSPVDGGVPFERGAMRFPLSGQALMHYFGKVGMLENSEDFPNPGSAAAVSTVVDYADEKFYYEVGNNNFPRPPAFENIEIKFFEEFLEQAPIHFLEMEQAMSAGTIDQAKIKRLWNTILTEGWDNLSFHAAMVEQARWSDEDINLFGQIGFGTGGWNTDFPNCFLEVLRVLYTGLDINHLLMRDGADQLPQRLWERTARSFGDEQAGDWAEEPTVEKLSIAALGGKNPLRQEVRQIQRVTNNQFEVLIHDLDSGVDHRQLFSAVVYTPHVRVLDKFRYMNGAEGLEASRSLLTQPQWEAVMYTHYMQSAKVFAATDEPFWTRRGEDGRQLMSITLSDRLTRGTYLVDYSRSTGAYKGSGIFLSYTWNDDSLKFLGDRQGRLPQHGELCTALLDQVYPGLDLTSHFAVADPFVEINWEDEPFYLGAFKMNLPGQYEYQRLLFSQFKEGSDGTAVDGFILAGDDVSWTGGWAEGAVTTALNAVDKLVMRYNNGFYQTGGPIEQWDHLKPAVLADLPLKR</sequence>
<dbReference type="InterPro" id="IPR036188">
    <property type="entry name" value="FAD/NAD-bd_sf"/>
</dbReference>
<gene>
    <name evidence="8" type="ORF">EXN22_25680</name>
</gene>
<keyword evidence="9" id="KW-1185">Reference proteome</keyword>
<feature type="domain" description="Amine oxidase" evidence="7">
    <location>
        <begin position="61"/>
        <end position="574"/>
    </location>
</feature>
<comment type="catalytic activity">
    <reaction evidence="6">
        <text>L-tryptophan + O2 = indole-3-acetamide + CO2 + H2O</text>
        <dbReference type="Rhea" id="RHEA:16165"/>
        <dbReference type="ChEBI" id="CHEBI:15377"/>
        <dbReference type="ChEBI" id="CHEBI:15379"/>
        <dbReference type="ChEBI" id="CHEBI:16031"/>
        <dbReference type="ChEBI" id="CHEBI:16526"/>
        <dbReference type="ChEBI" id="CHEBI:57912"/>
        <dbReference type="EC" id="1.13.12.3"/>
    </reaction>
</comment>
<evidence type="ECO:0000256" key="2">
    <source>
        <dbReference type="ARBA" id="ARBA00005833"/>
    </source>
</evidence>
<dbReference type="RefSeq" id="WP_130266658.1">
    <property type="nucleotide sequence ID" value="NZ_CP035952.1"/>
</dbReference>
<evidence type="ECO:0000256" key="6">
    <source>
        <dbReference type="ARBA" id="ARBA00047321"/>
    </source>
</evidence>
<evidence type="ECO:0000313" key="8">
    <source>
        <dbReference type="EMBL" id="QBF28912.1"/>
    </source>
</evidence>
<dbReference type="Gene3D" id="3.50.50.60">
    <property type="entry name" value="FAD/NAD(P)-binding domain"/>
    <property type="match status" value="1"/>
</dbReference>
<comment type="similarity">
    <text evidence="2">Belongs to the tryptophan 2-monooxygenase family.</text>
</comment>
<dbReference type="GO" id="GO:0001716">
    <property type="term" value="F:L-amino-acid oxidase activity"/>
    <property type="evidence" value="ECO:0007669"/>
    <property type="project" value="TreeGrafter"/>
</dbReference>
<dbReference type="EC" id="1.13.12.3" evidence="3"/>
<dbReference type="PANTHER" id="PTHR10742:SF342">
    <property type="entry name" value="AMINE OXIDASE"/>
    <property type="match status" value="1"/>
</dbReference>
<evidence type="ECO:0000256" key="5">
    <source>
        <dbReference type="ARBA" id="ARBA00023070"/>
    </source>
</evidence>
<keyword evidence="5" id="KW-0073">Auxin biosynthesis</keyword>
<dbReference type="GO" id="GO:0050361">
    <property type="term" value="F:tryptophan 2-monooxygenase activity"/>
    <property type="evidence" value="ECO:0007669"/>
    <property type="project" value="UniProtKB-EC"/>
</dbReference>
<dbReference type="EMBL" id="CP035952">
    <property type="protein sequence ID" value="QBF28912.1"/>
    <property type="molecule type" value="Genomic_DNA"/>
</dbReference>
<proteinExistence type="inferred from homology"/>
<dbReference type="GO" id="GO:0009851">
    <property type="term" value="P:auxin biosynthetic process"/>
    <property type="evidence" value="ECO:0007669"/>
    <property type="project" value="UniProtKB-KW"/>
</dbReference>
<comment type="pathway">
    <text evidence="1">Plant hormone metabolism; auxin biosynthesis.</text>
</comment>
<dbReference type="KEGG" id="ptk:EXN22_25680"/>
<evidence type="ECO:0000256" key="4">
    <source>
        <dbReference type="ARBA" id="ARBA00017871"/>
    </source>
</evidence>
<dbReference type="Pfam" id="PF01593">
    <property type="entry name" value="Amino_oxidase"/>
    <property type="match status" value="1"/>
</dbReference>
<dbReference type="SUPFAM" id="SSF51905">
    <property type="entry name" value="FAD/NAD(P)-binding domain"/>
    <property type="match status" value="1"/>
</dbReference>
<dbReference type="GO" id="GO:0009063">
    <property type="term" value="P:amino acid catabolic process"/>
    <property type="evidence" value="ECO:0007669"/>
    <property type="project" value="TreeGrafter"/>
</dbReference>
<dbReference type="Gene3D" id="1.10.405.40">
    <property type="match status" value="1"/>
</dbReference>
<dbReference type="OrthoDB" id="311718at2"/>
<dbReference type="PANTHER" id="PTHR10742">
    <property type="entry name" value="FLAVIN MONOAMINE OXIDASE"/>
    <property type="match status" value="1"/>
</dbReference>
<name>A0A411MPX6_9PSED</name>
<reference evidence="8 9" key="1">
    <citation type="submission" date="2019-02" db="EMBL/GenBank/DDBJ databases">
        <title>Complete genome sequence of Pseudomonas sp. SNU WT1 isolated from rainbow trout.</title>
        <authorList>
            <person name="Oh W.T."/>
            <person name="Park S.C."/>
        </authorList>
    </citation>
    <scope>NUCLEOTIDE SEQUENCE [LARGE SCALE GENOMIC DNA]</scope>
    <source>
        <strain evidence="8 9">SNU WT1</strain>
    </source>
</reference>
<evidence type="ECO:0000256" key="1">
    <source>
        <dbReference type="ARBA" id="ARBA00004814"/>
    </source>
</evidence>
<evidence type="ECO:0000313" key="9">
    <source>
        <dbReference type="Proteomes" id="UP000291130"/>
    </source>
</evidence>
<protein>
    <recommendedName>
        <fullName evidence="4">Tryptophan 2-monooxygenase</fullName>
        <ecNumber evidence="3">1.13.12.3</ecNumber>
    </recommendedName>
</protein>
<dbReference type="Gene3D" id="3.90.660.10">
    <property type="match status" value="1"/>
</dbReference>
<evidence type="ECO:0000256" key="3">
    <source>
        <dbReference type="ARBA" id="ARBA00012535"/>
    </source>
</evidence>
<dbReference type="SUPFAM" id="SSF54373">
    <property type="entry name" value="FAD-linked reductases, C-terminal domain"/>
    <property type="match status" value="1"/>
</dbReference>